<dbReference type="SUPFAM" id="SSF55961">
    <property type="entry name" value="Bet v1-like"/>
    <property type="match status" value="1"/>
</dbReference>
<name>A0AAT9HIA2_9ACTN</name>
<dbReference type="AlphaFoldDB" id="A0AAT9HIA2"/>
<dbReference type="EMBL" id="AP035768">
    <property type="protein sequence ID" value="BFO17039.1"/>
    <property type="molecule type" value="Genomic_DNA"/>
</dbReference>
<sequence length="201" mass="22169">MNSTGKGSRHLSTYIDRPVDYVYAYASDPVNLPSWAHGLGQAIEKTEDHWVAESSPMGRVVIAFAPHNELGVLDHDVTLPSGETVYNPVRVIVSEAGSEVIFTLRRRPEMSDADSSVMPAWLLPTCPASRSCRSPHEVLLYLGHGDRESRQRYDCRVSDFDGNWSRFDGTGQRHGRLTDCSSGAIRLGSYRQSSLTVTGGD</sequence>
<accession>A0AAT9HIA2</accession>
<dbReference type="Gene3D" id="3.30.530.20">
    <property type="match status" value="1"/>
</dbReference>
<organism evidence="1">
    <name type="scientific">Streptomyces haneummycinicus</name>
    <dbReference type="NCBI Taxonomy" id="3074435"/>
    <lineage>
        <taxon>Bacteria</taxon>
        <taxon>Bacillati</taxon>
        <taxon>Actinomycetota</taxon>
        <taxon>Actinomycetes</taxon>
        <taxon>Kitasatosporales</taxon>
        <taxon>Streptomycetaceae</taxon>
        <taxon>Streptomyces</taxon>
    </lineage>
</organism>
<evidence type="ECO:0000313" key="1">
    <source>
        <dbReference type="EMBL" id="BFO17039.1"/>
    </source>
</evidence>
<proteinExistence type="predicted"/>
<evidence type="ECO:0008006" key="2">
    <source>
        <dbReference type="Google" id="ProtNLM"/>
    </source>
</evidence>
<protein>
    <recommendedName>
        <fullName evidence="2">SRPBCC family protein</fullName>
    </recommendedName>
</protein>
<reference evidence="1" key="1">
    <citation type="submission" date="2024-06" db="EMBL/GenBank/DDBJ databases">
        <authorList>
            <consortium name="consrtm"/>
            <person name="Uemura M."/>
            <person name="Terahara T."/>
        </authorList>
    </citation>
    <scope>NUCLEOTIDE SEQUENCE</scope>
    <source>
        <strain evidence="1">KM77-8</strain>
    </source>
</reference>
<dbReference type="CDD" id="cd07812">
    <property type="entry name" value="SRPBCC"/>
    <property type="match status" value="1"/>
</dbReference>
<gene>
    <name evidence="1" type="ORF">SHKM778_34270</name>
</gene>
<reference evidence="1" key="2">
    <citation type="submission" date="2024-07" db="EMBL/GenBank/DDBJ databases">
        <title>Streptomyces haneummycinica sp. nov., a new antibiotic-producing actinobacterium isolated from marine sediment.</title>
        <authorList>
            <person name="Uemura M."/>
            <person name="Hamada M."/>
            <person name="Hirano S."/>
            <person name="Kobayashi K."/>
            <person name="Ohshiro T."/>
            <person name="Kobayashi T."/>
            <person name="Terahara T."/>
        </authorList>
    </citation>
    <scope>NUCLEOTIDE SEQUENCE</scope>
    <source>
        <strain evidence="1">KM77-8</strain>
    </source>
</reference>
<dbReference type="InterPro" id="IPR023393">
    <property type="entry name" value="START-like_dom_sf"/>
</dbReference>